<evidence type="ECO:0000313" key="13">
    <source>
        <dbReference type="EMBL" id="RMX55583.1"/>
    </source>
</evidence>
<evidence type="ECO:0000256" key="8">
    <source>
        <dbReference type="SAM" id="Phobius"/>
    </source>
</evidence>
<keyword evidence="8" id="KW-1133">Transmembrane helix</keyword>
<dbReference type="Proteomes" id="UP000275408">
    <property type="component" value="Unassembled WGS sequence"/>
</dbReference>
<comment type="similarity">
    <text evidence="1 7">Belongs to the class-I aminoacyl-tRNA synthetase family.</text>
</comment>
<evidence type="ECO:0000256" key="6">
    <source>
        <dbReference type="ARBA" id="ARBA00023146"/>
    </source>
</evidence>
<evidence type="ECO:0000256" key="5">
    <source>
        <dbReference type="ARBA" id="ARBA00022917"/>
    </source>
</evidence>
<keyword evidence="8" id="KW-0812">Transmembrane</keyword>
<dbReference type="SUPFAM" id="SSF52374">
    <property type="entry name" value="Nucleotidylyl transferase"/>
    <property type="match status" value="1"/>
</dbReference>
<evidence type="ECO:0000259" key="10">
    <source>
        <dbReference type="Pfam" id="PF09334"/>
    </source>
</evidence>
<dbReference type="Gene3D" id="3.40.50.620">
    <property type="entry name" value="HUPs"/>
    <property type="match status" value="1"/>
</dbReference>
<evidence type="ECO:0000256" key="3">
    <source>
        <dbReference type="ARBA" id="ARBA00022741"/>
    </source>
</evidence>
<dbReference type="AlphaFoldDB" id="A0A3M6UPF9"/>
<dbReference type="InterPro" id="IPR015413">
    <property type="entry name" value="Methionyl/Leucyl_tRNA_Synth"/>
</dbReference>
<protein>
    <recommendedName>
        <fullName evidence="15">Leucyl-tRNA synthetase</fullName>
    </recommendedName>
</protein>
<keyword evidence="5 7" id="KW-0648">Protein biosynthesis</keyword>
<dbReference type="Pfam" id="PF24810">
    <property type="entry name" value="RBD_LARS1"/>
    <property type="match status" value="1"/>
</dbReference>
<evidence type="ECO:0000256" key="7">
    <source>
        <dbReference type="RuleBase" id="RU363039"/>
    </source>
</evidence>
<dbReference type="PANTHER" id="PTHR45794">
    <property type="entry name" value="LEUCYL-TRNA SYNTHETASE"/>
    <property type="match status" value="1"/>
</dbReference>
<dbReference type="GO" id="GO:0006429">
    <property type="term" value="P:leucyl-tRNA aminoacylation"/>
    <property type="evidence" value="ECO:0007669"/>
    <property type="project" value="InterPro"/>
</dbReference>
<organism evidence="13 14">
    <name type="scientific">Pocillopora damicornis</name>
    <name type="common">Cauliflower coral</name>
    <name type="synonym">Millepora damicornis</name>
    <dbReference type="NCBI Taxonomy" id="46731"/>
    <lineage>
        <taxon>Eukaryota</taxon>
        <taxon>Metazoa</taxon>
        <taxon>Cnidaria</taxon>
        <taxon>Anthozoa</taxon>
        <taxon>Hexacorallia</taxon>
        <taxon>Scleractinia</taxon>
        <taxon>Astrocoeniina</taxon>
        <taxon>Pocilloporidae</taxon>
        <taxon>Pocillopora</taxon>
    </lineage>
</organism>
<feature type="domain" description="Isoleucine--tRNA ligase cytoplasmic ubiquitin-like" evidence="11">
    <location>
        <begin position="937"/>
        <end position="983"/>
    </location>
</feature>
<reference evidence="13 14" key="1">
    <citation type="journal article" date="2018" name="Sci. Rep.">
        <title>Comparative analysis of the Pocillopora damicornis genome highlights role of immune system in coral evolution.</title>
        <authorList>
            <person name="Cunning R."/>
            <person name="Bay R.A."/>
            <person name="Gillette P."/>
            <person name="Baker A.C."/>
            <person name="Traylor-Knowles N."/>
        </authorList>
    </citation>
    <scope>NUCLEOTIDE SEQUENCE [LARGE SCALE GENOMIC DNA]</scope>
    <source>
        <strain evidence="13">RSMAS</strain>
        <tissue evidence="13">Whole animal</tissue>
    </source>
</reference>
<feature type="transmembrane region" description="Helical" evidence="8">
    <location>
        <begin position="675"/>
        <end position="701"/>
    </location>
</feature>
<accession>A0A3M6UPF9</accession>
<dbReference type="Gene3D" id="1.10.730.10">
    <property type="entry name" value="Isoleucyl-tRNA Synthetase, Domain 1"/>
    <property type="match status" value="1"/>
</dbReference>
<evidence type="ECO:0000256" key="2">
    <source>
        <dbReference type="ARBA" id="ARBA00022598"/>
    </source>
</evidence>
<dbReference type="Pfam" id="PF23567">
    <property type="entry name" value="Ubiquitin_IARS1"/>
    <property type="match status" value="1"/>
</dbReference>
<keyword evidence="3 7" id="KW-0547">Nucleotide-binding</keyword>
<dbReference type="SUPFAM" id="SSF47323">
    <property type="entry name" value="Anticodon-binding domain of a subclass of class I aminoacyl-tRNA synthetases"/>
    <property type="match status" value="1"/>
</dbReference>
<sequence>MQANLGLRAGNFCPRNVRWFAFRFNDKPPSSDPLFTKLRQEFKYWYPVDLRVSGKDLVPNHLTFFLYNHCAVWPNEKDNLKPMIWYDMKGNELNKASSDARWPRSVRANGHLLLNSEKMSKSTGNFLTLKQAVEKFSADGMRLALADAGDTMEDANFVELMADAGILRLFTFLEWTKEMLASKDSLRKGPATCYDDRVFESSINKAIEDSDTNYKNMMYREALKTGFYELQAARDRYREGCMMGMHKDLVFRFIEIPLGRSGFQYFKPQQFLEDPISVQTLLLCPICPHLAEHLWELNGKVRYGKKSEKTGSIMDASWPAVGKVDMPLLKSADYLADRTHEFRLRIKTMMNPKGKKKDAAPPKKPTHGIIYVASSYPPWQHVTLTTLKEMYVKLGGNFPDNRDIMTRMKELPEVKSAMKKLMPFVQHVKVLEECVERDGPSALETTLPFDERQVLEENNAFLSKALESNHDHQQFSHGYRRGGEGLVSVEIKPSSEADKRVQEDCAPGKPFSVFTAQESQLSLDARRGWSGKGEMSSNTLIEVFGQIVYRLTHNVTEHYNPEEPEFTTESFGYDPLLSTGREWNYEPVDELIYQEYSDREATNSNFFAYNNINVQVRNAFLPEDSEETREQNGKDEEMARKRLRPSFVQTVCKSIVCLQLYVLGKQFRARPIKMLLVLMCKMLLPFCLPVVFGIFLSDVIYGIYITKPIEGKLLIALFAPVVAVVLKIVSRLCVQRLRNITHPGYSYVLLVPLYYGTAVVLRALQADLDDLPYIALLGVIHGVAEVVERSVMVVVDHTCTVLWKRKLAPWGSFRTPRRERLMADIAIISMLYESTAVISVNGLFCLYQYVYTENDSIINLLKTFAVHTSVQLVIEWFFTSVSLAIETRYQNMAVMAVWRRRWKRHILAALTNGVCGSSGAVELTDKSPIPSEKQPSPVCRFVNVKLCGVEPAQGAKGNQATVLLENPQGQYLLNLDQLTREKQVCHRSYAYKAFQQQGSSEREMIVLFDVAAVFGLRGRKLTLSASSSCDSPLTSQDVMKYSGQCLYAFIAKN</sequence>
<dbReference type="InterPro" id="IPR004493">
    <property type="entry name" value="Leu-tRNA-synth_Ia_arc/euk"/>
</dbReference>
<keyword evidence="6 7" id="KW-0030">Aminoacyl-tRNA synthetase</keyword>
<evidence type="ECO:0000256" key="4">
    <source>
        <dbReference type="ARBA" id="ARBA00022840"/>
    </source>
</evidence>
<evidence type="ECO:0000259" key="12">
    <source>
        <dbReference type="Pfam" id="PF24810"/>
    </source>
</evidence>
<proteinExistence type="inferred from homology"/>
<feature type="domain" description="Leucine--tRNA ligase RagD-binding" evidence="12">
    <location>
        <begin position="372"/>
        <end position="447"/>
    </location>
</feature>
<evidence type="ECO:0008006" key="15">
    <source>
        <dbReference type="Google" id="ProtNLM"/>
    </source>
</evidence>
<dbReference type="Pfam" id="PF08264">
    <property type="entry name" value="Anticodon_1"/>
    <property type="match status" value="1"/>
</dbReference>
<evidence type="ECO:0000313" key="14">
    <source>
        <dbReference type="Proteomes" id="UP000275408"/>
    </source>
</evidence>
<comment type="caution">
    <text evidence="13">The sequence shown here is derived from an EMBL/GenBank/DDBJ whole genome shotgun (WGS) entry which is preliminary data.</text>
</comment>
<dbReference type="GO" id="GO:0004823">
    <property type="term" value="F:leucine-tRNA ligase activity"/>
    <property type="evidence" value="ECO:0007669"/>
    <property type="project" value="InterPro"/>
</dbReference>
<dbReference type="Pfam" id="PF09334">
    <property type="entry name" value="tRNA-synt_1g"/>
    <property type="match status" value="1"/>
</dbReference>
<dbReference type="EMBL" id="RCHS01001028">
    <property type="protein sequence ID" value="RMX55583.1"/>
    <property type="molecule type" value="Genomic_DNA"/>
</dbReference>
<evidence type="ECO:0000259" key="9">
    <source>
        <dbReference type="Pfam" id="PF08264"/>
    </source>
</evidence>
<feature type="transmembrane region" description="Helical" evidence="8">
    <location>
        <begin position="646"/>
        <end position="663"/>
    </location>
</feature>
<name>A0A3M6UPF9_POCDA</name>
<dbReference type="OrthoDB" id="6007930at2759"/>
<gene>
    <name evidence="13" type="ORF">pdam_00001659</name>
</gene>
<dbReference type="InterPro" id="IPR057033">
    <property type="entry name" value="Ubiquitin_IARS1"/>
</dbReference>
<feature type="domain" description="Methionyl/Valyl/Leucyl/Isoleucyl-tRNA synthetase anticodon-binding" evidence="9">
    <location>
        <begin position="196"/>
        <end position="324"/>
    </location>
</feature>
<feature type="transmembrane region" description="Helical" evidence="8">
    <location>
        <begin position="746"/>
        <end position="765"/>
    </location>
</feature>
<feature type="transmembrane region" description="Helical" evidence="8">
    <location>
        <begin position="713"/>
        <end position="734"/>
    </location>
</feature>
<dbReference type="InterPro" id="IPR009080">
    <property type="entry name" value="tRNAsynth_Ia_anticodon-bd"/>
</dbReference>
<dbReference type="CDD" id="cd07959">
    <property type="entry name" value="Anticodon_Ia_Leu_AEc"/>
    <property type="match status" value="1"/>
</dbReference>
<evidence type="ECO:0000259" key="11">
    <source>
        <dbReference type="Pfam" id="PF23567"/>
    </source>
</evidence>
<dbReference type="InterPro" id="IPR055416">
    <property type="entry name" value="RBD_LARS1"/>
</dbReference>
<keyword evidence="8" id="KW-0472">Membrane</keyword>
<dbReference type="PANTHER" id="PTHR45794:SF1">
    <property type="entry name" value="LEUCINE--TRNA LIGASE, CYTOPLASMIC"/>
    <property type="match status" value="1"/>
</dbReference>
<dbReference type="GO" id="GO:0005524">
    <property type="term" value="F:ATP binding"/>
    <property type="evidence" value="ECO:0007669"/>
    <property type="project" value="UniProtKB-KW"/>
</dbReference>
<feature type="domain" description="Methionyl/Leucyl tRNA synthetase" evidence="10">
    <location>
        <begin position="98"/>
        <end position="158"/>
    </location>
</feature>
<dbReference type="STRING" id="46731.A0A3M6UPF9"/>
<dbReference type="InterPro" id="IPR014729">
    <property type="entry name" value="Rossmann-like_a/b/a_fold"/>
</dbReference>
<keyword evidence="2 7" id="KW-0436">Ligase</keyword>
<keyword evidence="14" id="KW-1185">Reference proteome</keyword>
<dbReference type="InterPro" id="IPR013155">
    <property type="entry name" value="M/V/L/I-tRNA-synth_anticd-bd"/>
</dbReference>
<evidence type="ECO:0000256" key="1">
    <source>
        <dbReference type="ARBA" id="ARBA00005594"/>
    </source>
</evidence>
<keyword evidence="4 7" id="KW-0067">ATP-binding</keyword>